<dbReference type="Proteomes" id="UP000282971">
    <property type="component" value="Unassembled WGS sequence"/>
</dbReference>
<dbReference type="GO" id="GO:0005524">
    <property type="term" value="F:ATP binding"/>
    <property type="evidence" value="ECO:0007669"/>
    <property type="project" value="UniProtKB-KW"/>
</dbReference>
<dbReference type="Pfam" id="PF02367">
    <property type="entry name" value="TsaE"/>
    <property type="match status" value="1"/>
</dbReference>
<dbReference type="InterPro" id="IPR027417">
    <property type="entry name" value="P-loop_NTPase"/>
</dbReference>
<keyword evidence="7" id="KW-0547">Nucleotide-binding</keyword>
<keyword evidence="11" id="KW-0808">Transferase</keyword>
<keyword evidence="6" id="KW-0479">Metal-binding</keyword>
<reference evidence="11 12" key="1">
    <citation type="submission" date="2019-01" db="EMBL/GenBank/DDBJ databases">
        <authorList>
            <person name="Chen W.-M."/>
        </authorList>
    </citation>
    <scope>NUCLEOTIDE SEQUENCE [LARGE SCALE GENOMIC DNA]</scope>
    <source>
        <strain evidence="11 12">CCP-7</strain>
    </source>
</reference>
<dbReference type="RefSeq" id="WP_127746818.1">
    <property type="nucleotide sequence ID" value="NZ_SACN01000006.1"/>
</dbReference>
<keyword evidence="5" id="KW-0819">tRNA processing</keyword>
<dbReference type="EMBL" id="SACN01000006">
    <property type="protein sequence ID" value="RVT89228.1"/>
    <property type="molecule type" value="Genomic_DNA"/>
</dbReference>
<dbReference type="GO" id="GO:0046872">
    <property type="term" value="F:metal ion binding"/>
    <property type="evidence" value="ECO:0007669"/>
    <property type="project" value="UniProtKB-KW"/>
</dbReference>
<accession>A0A437LV42</accession>
<dbReference type="PANTHER" id="PTHR33540:SF2">
    <property type="entry name" value="TRNA THREONYLCARBAMOYLADENOSINE BIOSYNTHESIS PROTEIN TSAE"/>
    <property type="match status" value="1"/>
</dbReference>
<evidence type="ECO:0000256" key="1">
    <source>
        <dbReference type="ARBA" id="ARBA00004496"/>
    </source>
</evidence>
<dbReference type="InterPro" id="IPR003442">
    <property type="entry name" value="T6A_TsaE"/>
</dbReference>
<dbReference type="GO" id="GO:0016740">
    <property type="term" value="F:transferase activity"/>
    <property type="evidence" value="ECO:0007669"/>
    <property type="project" value="UniProtKB-KW"/>
</dbReference>
<keyword evidence="8" id="KW-0067">ATP-binding</keyword>
<evidence type="ECO:0000256" key="4">
    <source>
        <dbReference type="ARBA" id="ARBA00022490"/>
    </source>
</evidence>
<comment type="subcellular location">
    <subcellularLocation>
        <location evidence="1">Cytoplasm</location>
    </subcellularLocation>
</comment>
<evidence type="ECO:0000256" key="7">
    <source>
        <dbReference type="ARBA" id="ARBA00022741"/>
    </source>
</evidence>
<dbReference type="OrthoDB" id="9800307at2"/>
<evidence type="ECO:0000256" key="9">
    <source>
        <dbReference type="ARBA" id="ARBA00022842"/>
    </source>
</evidence>
<dbReference type="Gene3D" id="3.40.50.300">
    <property type="entry name" value="P-loop containing nucleotide triphosphate hydrolases"/>
    <property type="match status" value="1"/>
</dbReference>
<evidence type="ECO:0000313" key="11">
    <source>
        <dbReference type="EMBL" id="RVT89228.1"/>
    </source>
</evidence>
<gene>
    <name evidence="11" type="primary">tsaE</name>
    <name evidence="11" type="ORF">EOD43_23245</name>
</gene>
<evidence type="ECO:0000256" key="2">
    <source>
        <dbReference type="ARBA" id="ARBA00007599"/>
    </source>
</evidence>
<dbReference type="NCBIfam" id="TIGR00150">
    <property type="entry name" value="T6A_YjeE"/>
    <property type="match status" value="1"/>
</dbReference>
<evidence type="ECO:0000256" key="5">
    <source>
        <dbReference type="ARBA" id="ARBA00022694"/>
    </source>
</evidence>
<comment type="caution">
    <text evidence="11">The sequence shown here is derived from an EMBL/GenBank/DDBJ whole genome shotgun (WGS) entry which is preliminary data.</text>
</comment>
<dbReference type="AlphaFoldDB" id="A0A437LV42"/>
<name>A0A437LV42_9SPHN</name>
<keyword evidence="9" id="KW-0460">Magnesium</keyword>
<sequence>MYLEDPAATEAAGRALGAVLRAGDVVTLAGDLGAGKTSFARGVLAALGLEGEVASPTFPIVLTYDPPEVRLPLWHVDLYRIEDADELEELGLDEATDGGALLIEWPDRLGSRGWPGALALSIEPEGTGRRLTWAAGAAWEGRWPSK</sequence>
<protein>
    <recommendedName>
        <fullName evidence="3">tRNA threonylcarbamoyladenosine biosynthesis protein TsaE</fullName>
    </recommendedName>
    <alternativeName>
        <fullName evidence="10">t(6)A37 threonylcarbamoyladenosine biosynthesis protein TsaE</fullName>
    </alternativeName>
</protein>
<dbReference type="GO" id="GO:0005737">
    <property type="term" value="C:cytoplasm"/>
    <property type="evidence" value="ECO:0007669"/>
    <property type="project" value="UniProtKB-SubCell"/>
</dbReference>
<dbReference type="GO" id="GO:0002949">
    <property type="term" value="P:tRNA threonylcarbamoyladenosine modification"/>
    <property type="evidence" value="ECO:0007669"/>
    <property type="project" value="InterPro"/>
</dbReference>
<proteinExistence type="inferred from homology"/>
<keyword evidence="12" id="KW-1185">Reference proteome</keyword>
<evidence type="ECO:0000313" key="12">
    <source>
        <dbReference type="Proteomes" id="UP000282971"/>
    </source>
</evidence>
<evidence type="ECO:0000256" key="6">
    <source>
        <dbReference type="ARBA" id="ARBA00022723"/>
    </source>
</evidence>
<dbReference type="SUPFAM" id="SSF52540">
    <property type="entry name" value="P-loop containing nucleoside triphosphate hydrolases"/>
    <property type="match status" value="1"/>
</dbReference>
<keyword evidence="4" id="KW-0963">Cytoplasm</keyword>
<evidence type="ECO:0000256" key="10">
    <source>
        <dbReference type="ARBA" id="ARBA00032441"/>
    </source>
</evidence>
<dbReference type="PANTHER" id="PTHR33540">
    <property type="entry name" value="TRNA THREONYLCARBAMOYLADENOSINE BIOSYNTHESIS PROTEIN TSAE"/>
    <property type="match status" value="1"/>
</dbReference>
<evidence type="ECO:0000256" key="8">
    <source>
        <dbReference type="ARBA" id="ARBA00022840"/>
    </source>
</evidence>
<organism evidence="11 12">
    <name type="scientific">Sphingomonas crocodyli</name>
    <dbReference type="NCBI Taxonomy" id="1979270"/>
    <lineage>
        <taxon>Bacteria</taxon>
        <taxon>Pseudomonadati</taxon>
        <taxon>Pseudomonadota</taxon>
        <taxon>Alphaproteobacteria</taxon>
        <taxon>Sphingomonadales</taxon>
        <taxon>Sphingomonadaceae</taxon>
        <taxon>Sphingomonas</taxon>
    </lineage>
</organism>
<evidence type="ECO:0000256" key="3">
    <source>
        <dbReference type="ARBA" id="ARBA00019010"/>
    </source>
</evidence>
<comment type="similarity">
    <text evidence="2">Belongs to the TsaE family.</text>
</comment>